<protein>
    <submittedName>
        <fullName evidence="3">YdcF family protein</fullName>
    </submittedName>
</protein>
<gene>
    <name evidence="3" type="ORF">KHB02_10850</name>
</gene>
<dbReference type="InterPro" id="IPR003848">
    <property type="entry name" value="DUF218"/>
</dbReference>
<dbReference type="EMBL" id="JAGYPE010000002">
    <property type="protein sequence ID" value="MBS4181883.1"/>
    <property type="molecule type" value="Genomic_DNA"/>
</dbReference>
<feature type="transmembrane region" description="Helical" evidence="1">
    <location>
        <begin position="159"/>
        <end position="183"/>
    </location>
</feature>
<feature type="transmembrane region" description="Helical" evidence="1">
    <location>
        <begin position="89"/>
        <end position="112"/>
    </location>
</feature>
<dbReference type="CDD" id="cd06259">
    <property type="entry name" value="YdcF-like"/>
    <property type="match status" value="1"/>
</dbReference>
<keyword evidence="1" id="KW-0812">Transmembrane</keyword>
<keyword evidence="1" id="KW-0472">Membrane</keyword>
<name>A0A942Y937_9BACI</name>
<accession>A0A942Y937</accession>
<dbReference type="GO" id="GO:0000270">
    <property type="term" value="P:peptidoglycan metabolic process"/>
    <property type="evidence" value="ECO:0007669"/>
    <property type="project" value="TreeGrafter"/>
</dbReference>
<dbReference type="InterPro" id="IPR051599">
    <property type="entry name" value="Cell_Envelope_Assoc"/>
</dbReference>
<reference evidence="3" key="1">
    <citation type="submission" date="2021-05" db="EMBL/GenBank/DDBJ databases">
        <title>Novel Bacillus species.</title>
        <authorList>
            <person name="Liu G."/>
        </authorList>
    </citation>
    <scope>NUCLEOTIDE SEQUENCE</scope>
    <source>
        <strain evidence="3">FJAT-50051</strain>
    </source>
</reference>
<feature type="transmembrane region" description="Helical" evidence="1">
    <location>
        <begin position="349"/>
        <end position="370"/>
    </location>
</feature>
<organism evidence="3">
    <name type="scientific">Neobacillus citreus</name>
    <dbReference type="NCBI Taxonomy" id="2833578"/>
    <lineage>
        <taxon>Bacteria</taxon>
        <taxon>Bacillati</taxon>
        <taxon>Bacillota</taxon>
        <taxon>Bacilli</taxon>
        <taxon>Bacillales</taxon>
        <taxon>Bacillaceae</taxon>
        <taxon>Neobacillus</taxon>
    </lineage>
</organism>
<dbReference type="Pfam" id="PF02698">
    <property type="entry name" value="DUF218"/>
    <property type="match status" value="1"/>
</dbReference>
<dbReference type="GO" id="GO:0005886">
    <property type="term" value="C:plasma membrane"/>
    <property type="evidence" value="ECO:0007669"/>
    <property type="project" value="TreeGrafter"/>
</dbReference>
<keyword evidence="1" id="KW-1133">Transmembrane helix</keyword>
<dbReference type="GO" id="GO:0043164">
    <property type="term" value="P:Gram-negative-bacterium-type cell wall biogenesis"/>
    <property type="evidence" value="ECO:0007669"/>
    <property type="project" value="TreeGrafter"/>
</dbReference>
<feature type="transmembrane region" description="Helical" evidence="1">
    <location>
        <begin position="132"/>
        <end position="153"/>
    </location>
</feature>
<evidence type="ECO:0000259" key="2">
    <source>
        <dbReference type="Pfam" id="PF02698"/>
    </source>
</evidence>
<dbReference type="PANTHER" id="PTHR30336">
    <property type="entry name" value="INNER MEMBRANE PROTEIN, PROBABLE PERMEASE"/>
    <property type="match status" value="1"/>
</dbReference>
<comment type="caution">
    <text evidence="3">The sequence shown here is derived from an EMBL/GenBank/DDBJ whole genome shotgun (WGS) entry which is preliminary data.</text>
</comment>
<feature type="transmembrane region" description="Helical" evidence="1">
    <location>
        <begin position="64"/>
        <end position="83"/>
    </location>
</feature>
<feature type="transmembrane region" description="Helical" evidence="1">
    <location>
        <begin position="33"/>
        <end position="52"/>
    </location>
</feature>
<sequence>MIRSVPNPGIALTMPSILENPRTRPRSGTGRRYPAGVFLLVVGVLFLLGYVVSRRRDPRLLRNGVFLTAAIVFGGLGALSVAAEHDPLALLALGLLALALPVSVVVFGVALIGNGVTMLRKEGRSLGNQLSLLAGVLVFVLPVLAVLVTVWFGVVGLSIAALIALASAYASAAFVSFAVYSVVYGRTRHGMSPTAIVVHGAGLRKDGTVTPLLRGRLDRALQVRRGELARGNRPLLVPSGGQGSDEVRSEAAAMAEYLQEQGVPPEDVLPEDRSTTTRENIERSTELLRARGVDGPVLLVTSDYHVLRTASLARRLGSDAQVVGARTARYYVPSAFLREFVALLVEHKWVTVVALGPFVALVAAVVVGGLTDLIR</sequence>
<dbReference type="Gene3D" id="3.40.50.620">
    <property type="entry name" value="HUPs"/>
    <property type="match status" value="1"/>
</dbReference>
<dbReference type="AlphaFoldDB" id="A0A942Y937"/>
<feature type="domain" description="DUF218" evidence="2">
    <location>
        <begin position="195"/>
        <end position="341"/>
    </location>
</feature>
<dbReference type="InterPro" id="IPR014729">
    <property type="entry name" value="Rossmann-like_a/b/a_fold"/>
</dbReference>
<evidence type="ECO:0000256" key="1">
    <source>
        <dbReference type="SAM" id="Phobius"/>
    </source>
</evidence>
<dbReference type="PANTHER" id="PTHR30336:SF4">
    <property type="entry name" value="ENVELOPE BIOGENESIS FACTOR ELYC"/>
    <property type="match status" value="1"/>
</dbReference>
<proteinExistence type="predicted"/>
<evidence type="ECO:0000313" key="3">
    <source>
        <dbReference type="EMBL" id="MBS4181883.1"/>
    </source>
</evidence>